<evidence type="ECO:0000313" key="2">
    <source>
        <dbReference type="Proteomes" id="UP000789525"/>
    </source>
</evidence>
<dbReference type="EMBL" id="CAJVPT010066305">
    <property type="protein sequence ID" value="CAG8773195.1"/>
    <property type="molecule type" value="Genomic_DNA"/>
</dbReference>
<protein>
    <submittedName>
        <fullName evidence="1">7066_t:CDS:1</fullName>
    </submittedName>
</protein>
<evidence type="ECO:0000313" key="1">
    <source>
        <dbReference type="EMBL" id="CAG8773195.1"/>
    </source>
</evidence>
<comment type="caution">
    <text evidence="1">The sequence shown here is derived from an EMBL/GenBank/DDBJ whole genome shotgun (WGS) entry which is preliminary data.</text>
</comment>
<reference evidence="1" key="1">
    <citation type="submission" date="2021-06" db="EMBL/GenBank/DDBJ databases">
        <authorList>
            <person name="Kallberg Y."/>
            <person name="Tangrot J."/>
            <person name="Rosling A."/>
        </authorList>
    </citation>
    <scope>NUCLEOTIDE SEQUENCE</scope>
    <source>
        <strain evidence="1">CL356</strain>
    </source>
</reference>
<proteinExistence type="predicted"/>
<feature type="non-terminal residue" evidence="1">
    <location>
        <position position="1"/>
    </location>
</feature>
<name>A0ACA9R1V5_9GLOM</name>
<accession>A0ACA9R1V5</accession>
<gene>
    <name evidence="1" type="ORF">ACOLOM_LOCUS13927</name>
</gene>
<sequence>SGLLGTKAMVCWPATRASGPSGEDSEPDVMERRRIAGKGKEG</sequence>
<dbReference type="Proteomes" id="UP000789525">
    <property type="component" value="Unassembled WGS sequence"/>
</dbReference>
<keyword evidence="2" id="KW-1185">Reference proteome</keyword>
<organism evidence="1 2">
    <name type="scientific">Acaulospora colombiana</name>
    <dbReference type="NCBI Taxonomy" id="27376"/>
    <lineage>
        <taxon>Eukaryota</taxon>
        <taxon>Fungi</taxon>
        <taxon>Fungi incertae sedis</taxon>
        <taxon>Mucoromycota</taxon>
        <taxon>Glomeromycotina</taxon>
        <taxon>Glomeromycetes</taxon>
        <taxon>Diversisporales</taxon>
        <taxon>Acaulosporaceae</taxon>
        <taxon>Acaulospora</taxon>
    </lineage>
</organism>